<evidence type="ECO:0000256" key="6">
    <source>
        <dbReference type="SAM" id="MobiDB-lite"/>
    </source>
</evidence>
<dbReference type="SMART" id="SM00487">
    <property type="entry name" value="DEXDc"/>
    <property type="match status" value="1"/>
</dbReference>
<evidence type="ECO:0000259" key="7">
    <source>
        <dbReference type="PROSITE" id="PS51192"/>
    </source>
</evidence>
<comment type="subcellular location">
    <subcellularLocation>
        <location evidence="1">Nucleus</location>
    </subcellularLocation>
</comment>
<evidence type="ECO:0000256" key="3">
    <source>
        <dbReference type="ARBA" id="ARBA00022801"/>
    </source>
</evidence>
<dbReference type="InterPro" id="IPR038718">
    <property type="entry name" value="SNF2-like_sf"/>
</dbReference>
<protein>
    <submittedName>
        <fullName evidence="9">RAD26-like SNF2 family DNA-dependent ATPase</fullName>
    </submittedName>
</protein>
<dbReference type="FunFam" id="3.40.50.10810:FF:000019">
    <property type="entry name" value="DNA excision repair protein ERCC-6-like 2 isoform X1"/>
    <property type="match status" value="1"/>
</dbReference>
<keyword evidence="5" id="KW-0539">Nucleus</keyword>
<feature type="region of interest" description="Disordered" evidence="6">
    <location>
        <begin position="181"/>
        <end position="493"/>
    </location>
</feature>
<sequence>MRERGEEIPKELKKPIKGKKEGKVARKLKPDEAAVINVANANTALALKGRGRAVVPSSDSDDDGPKMTRPTLKQGAKMNEISAKMGVKVSKTDNDSEGADEVLNLMREAGELTDDPDEVRRHLARRWVDTKHPYRMSARRKRLEMKYNPLIRLLDIKITVVESGKHSDSNDEYHQNKFGAALNTTDSDEPSDTGIETDWNSSGMGEFDGRITPARSLPVKAEPPSSPPPFIEASTSEEDVKPVIPRQLRRHVVQGVGEDRKPIIELSDDEEPSTQEDDADAEMSEAKPVVRALPTVPTLCVKPSSNPQPKFGEVVVQDDLDSGAEPDTEGSDVEFVAPKASLAPHFPAHAHARSQPAAHSQWGTSVKAESQEQRQSFGSSQSQGGDARGVSVKTESMVKEADEVDESVDEFTRGLLAAHAKRREMEDQKRREERRRLTQAKIAGERKKKVAQEVEAQNAGREEDGDDEDEDVEEDELPIWEKSAREKEQSRVAWPQPVRKGRPKFLLTSSAQANTGPHKLSDLPGDTAQVPAPINKFLRPYQREGAEFLYRQFRKGIGGILGDDMGLGKTIQVIAFLSAVMNKTGFKKDDASKRKDAINAHGDDEPLKPSDLGLTCLIACPASVVGNWQREFRTWGYFEAGIYGGSSSEKKAVLDRFSRGYLDVVIASIEGVRNNIDDLAARDFSIVIVDEAHRVKNPKSNTTIALHRFPTPLRYGLTGTAIQNRLDEFWCILNWAVPGRVGTHSQWNQLVSRPIKYAQQATATDEEIAVGRSRAVALAGRLLPHFWLRRTKESVKIQLPKKTDNIVLCPLTTLQKDVYRRLLNLEQVKIILTADDPCSCGRVDEDNVRYKRGSCCDQKWTKLIFKYITLFAKVSNHLGLIYPDKEDKTINPTKYEQDLEWARAAFPDDFEKRTPGPMAFLDPNLCGKWTILCQLLEIWHSQGDKVLIFTMSLKIIDLLENLMMHTRYEYLVLDGSTPQEDRMPLVDEFNDPHSEKFCFLISTRAGGVGLNLTAANRVVIFDPNWNPAHDLQAMDRAYRFGQTREVNVYRLIGAGTLEELIYNRQQYKRSIANTSYDASAERRLFTGVEGEGKEQAGELWGVKNIFKFNENMSLTEMSIRRADLTELEYALRNANLFDADDAKAAKVEEPDPDEVVAEITGYRSKTEPTDTMAPEEAARHKVLLGEQAKIANILGGAFKVLSDATLGGSAIETLRGRHVIQTRGQAKVAASLPVSRASSAAPAKATVKGKKRPSAAIVDDSDDSGWDPLARGRKKPAPGPSPFKKVKKETASLFSDFDLPPDVGIGAVLEAGGYRGSAGAQKLLSELNAMSGAARRTKLESVVRAWRVKKED</sequence>
<dbReference type="Proteomes" id="UP000321518">
    <property type="component" value="Unassembled WGS sequence"/>
</dbReference>
<feature type="domain" description="Helicase ATP-binding" evidence="7">
    <location>
        <begin position="550"/>
        <end position="739"/>
    </location>
</feature>
<feature type="compositionally biased region" description="Low complexity" evidence="6">
    <location>
        <begin position="373"/>
        <end position="385"/>
    </location>
</feature>
<feature type="domain" description="Helicase C-terminal" evidence="8">
    <location>
        <begin position="931"/>
        <end position="1082"/>
    </location>
</feature>
<dbReference type="Gene3D" id="3.40.50.300">
    <property type="entry name" value="P-loop containing nucleotide triphosphate hydrolases"/>
    <property type="match status" value="1"/>
</dbReference>
<evidence type="ECO:0000313" key="10">
    <source>
        <dbReference type="Proteomes" id="UP000321518"/>
    </source>
</evidence>
<dbReference type="InterPro" id="IPR027417">
    <property type="entry name" value="P-loop_NTPase"/>
</dbReference>
<keyword evidence="4" id="KW-0067">ATP-binding</keyword>
<dbReference type="Pfam" id="PF00176">
    <property type="entry name" value="SNF2-rel_dom"/>
    <property type="match status" value="1"/>
</dbReference>
<reference evidence="9 10" key="1">
    <citation type="submission" date="2019-07" db="EMBL/GenBank/DDBJ databases">
        <title>Rhodotorula toruloides NBRC10032 genome sequencing.</title>
        <authorList>
            <person name="Shida Y."/>
            <person name="Takaku H."/>
            <person name="Ogasawara W."/>
            <person name="Mori K."/>
        </authorList>
    </citation>
    <scope>NUCLEOTIDE SEQUENCE [LARGE SCALE GENOMIC DNA]</scope>
    <source>
        <strain evidence="9 10">NBRC10032</strain>
    </source>
</reference>
<dbReference type="InterPro" id="IPR000330">
    <property type="entry name" value="SNF2_N"/>
</dbReference>
<evidence type="ECO:0000256" key="1">
    <source>
        <dbReference type="ARBA" id="ARBA00004123"/>
    </source>
</evidence>
<name>A0A511KPR7_RHOTO</name>
<gene>
    <name evidence="9" type="ORF">Rt10032_c15g5541</name>
</gene>
<dbReference type="Gene3D" id="3.40.50.10810">
    <property type="entry name" value="Tandem AAA-ATPase domain"/>
    <property type="match status" value="1"/>
</dbReference>
<feature type="compositionally biased region" description="Polar residues" evidence="6">
    <location>
        <begin position="357"/>
        <end position="368"/>
    </location>
</feature>
<accession>A0A511KPR7</accession>
<evidence type="ECO:0000256" key="4">
    <source>
        <dbReference type="ARBA" id="ARBA00022840"/>
    </source>
</evidence>
<dbReference type="InterPro" id="IPR050496">
    <property type="entry name" value="SNF2_RAD54_helicase_repair"/>
</dbReference>
<dbReference type="PANTHER" id="PTHR45629">
    <property type="entry name" value="SNF2/RAD54 FAMILY MEMBER"/>
    <property type="match status" value="1"/>
</dbReference>
<dbReference type="SUPFAM" id="SSF52540">
    <property type="entry name" value="P-loop containing nucleoside triphosphate hydrolases"/>
    <property type="match status" value="2"/>
</dbReference>
<feature type="compositionally biased region" description="Acidic residues" evidence="6">
    <location>
        <begin position="463"/>
        <end position="478"/>
    </location>
</feature>
<evidence type="ECO:0000259" key="8">
    <source>
        <dbReference type="PROSITE" id="PS51194"/>
    </source>
</evidence>
<feature type="compositionally biased region" description="Basic and acidic residues" evidence="6">
    <location>
        <begin position="423"/>
        <end position="436"/>
    </location>
</feature>
<organism evidence="9 10">
    <name type="scientific">Rhodotorula toruloides</name>
    <name type="common">Yeast</name>
    <name type="synonym">Rhodosporidium toruloides</name>
    <dbReference type="NCBI Taxonomy" id="5286"/>
    <lineage>
        <taxon>Eukaryota</taxon>
        <taxon>Fungi</taxon>
        <taxon>Dikarya</taxon>
        <taxon>Basidiomycota</taxon>
        <taxon>Pucciniomycotina</taxon>
        <taxon>Microbotryomycetes</taxon>
        <taxon>Sporidiobolales</taxon>
        <taxon>Sporidiobolaceae</taxon>
        <taxon>Rhodotorula</taxon>
    </lineage>
</organism>
<dbReference type="InterPro" id="IPR014001">
    <property type="entry name" value="Helicase_ATP-bd"/>
</dbReference>
<keyword evidence="3" id="KW-0378">Hydrolase</keyword>
<dbReference type="OrthoDB" id="413460at2759"/>
<dbReference type="GO" id="GO:0005524">
    <property type="term" value="F:ATP binding"/>
    <property type="evidence" value="ECO:0007669"/>
    <property type="project" value="InterPro"/>
</dbReference>
<comment type="caution">
    <text evidence="9">The sequence shown here is derived from an EMBL/GenBank/DDBJ whole genome shotgun (WGS) entry which is preliminary data.</text>
</comment>
<feature type="region of interest" description="Disordered" evidence="6">
    <location>
        <begin position="1233"/>
        <end position="1284"/>
    </location>
</feature>
<evidence type="ECO:0000313" key="9">
    <source>
        <dbReference type="EMBL" id="GEM11524.1"/>
    </source>
</evidence>
<evidence type="ECO:0000256" key="2">
    <source>
        <dbReference type="ARBA" id="ARBA00022741"/>
    </source>
</evidence>
<dbReference type="PROSITE" id="PS00690">
    <property type="entry name" value="DEAH_ATP_HELICASE"/>
    <property type="match status" value="1"/>
</dbReference>
<dbReference type="PROSITE" id="PS51194">
    <property type="entry name" value="HELICASE_CTER"/>
    <property type="match status" value="1"/>
</dbReference>
<dbReference type="PANTHER" id="PTHR45629:SF7">
    <property type="entry name" value="DNA EXCISION REPAIR PROTEIN ERCC-6-RELATED"/>
    <property type="match status" value="1"/>
</dbReference>
<dbReference type="CDD" id="cd18793">
    <property type="entry name" value="SF2_C_SNF"/>
    <property type="match status" value="1"/>
</dbReference>
<dbReference type="InterPro" id="IPR002464">
    <property type="entry name" value="DNA/RNA_helicase_DEAH_CS"/>
</dbReference>
<dbReference type="PROSITE" id="PS51192">
    <property type="entry name" value="HELICASE_ATP_BIND_1"/>
    <property type="match status" value="1"/>
</dbReference>
<feature type="region of interest" description="Disordered" evidence="6">
    <location>
        <begin position="1"/>
        <end position="26"/>
    </location>
</feature>
<dbReference type="SMART" id="SM00490">
    <property type="entry name" value="HELICc"/>
    <property type="match status" value="1"/>
</dbReference>
<evidence type="ECO:0000256" key="5">
    <source>
        <dbReference type="ARBA" id="ARBA00023242"/>
    </source>
</evidence>
<dbReference type="GO" id="GO:0016787">
    <property type="term" value="F:hydrolase activity"/>
    <property type="evidence" value="ECO:0007669"/>
    <property type="project" value="UniProtKB-KW"/>
</dbReference>
<dbReference type="InterPro" id="IPR049730">
    <property type="entry name" value="SNF2/RAD54-like_C"/>
</dbReference>
<keyword evidence="2" id="KW-0547">Nucleotide-binding</keyword>
<feature type="region of interest" description="Disordered" evidence="6">
    <location>
        <begin position="49"/>
        <end position="79"/>
    </location>
</feature>
<feature type="compositionally biased region" description="Acidic residues" evidence="6">
    <location>
        <begin position="266"/>
        <end position="283"/>
    </location>
</feature>
<dbReference type="InterPro" id="IPR001650">
    <property type="entry name" value="Helicase_C-like"/>
</dbReference>
<feature type="compositionally biased region" description="Acidic residues" evidence="6">
    <location>
        <begin position="316"/>
        <end position="332"/>
    </location>
</feature>
<dbReference type="EMBL" id="BJWK01000015">
    <property type="protein sequence ID" value="GEM11524.1"/>
    <property type="molecule type" value="Genomic_DNA"/>
</dbReference>
<proteinExistence type="predicted"/>
<dbReference type="GO" id="GO:0005634">
    <property type="term" value="C:nucleus"/>
    <property type="evidence" value="ECO:0007669"/>
    <property type="project" value="UniProtKB-SubCell"/>
</dbReference>
<dbReference type="Pfam" id="PF00271">
    <property type="entry name" value="Helicase_C"/>
    <property type="match status" value="1"/>
</dbReference>